<feature type="domain" description="Methyl-accepting transducer" evidence="4">
    <location>
        <begin position="212"/>
        <end position="469"/>
    </location>
</feature>
<dbReference type="EMBL" id="CP130318">
    <property type="protein sequence ID" value="WNQ12336.1"/>
    <property type="molecule type" value="Genomic_DNA"/>
</dbReference>
<gene>
    <name evidence="5" type="ORF">MJA45_04620</name>
</gene>
<evidence type="ECO:0000313" key="6">
    <source>
        <dbReference type="Proteomes" id="UP001305702"/>
    </source>
</evidence>
<protein>
    <submittedName>
        <fullName evidence="5">Methyl-accepting chemotaxis protein</fullName>
    </submittedName>
</protein>
<feature type="transmembrane region" description="Helical" evidence="3">
    <location>
        <begin position="72"/>
        <end position="89"/>
    </location>
</feature>
<keyword evidence="3" id="KW-0472">Membrane</keyword>
<feature type="transmembrane region" description="Helical" evidence="3">
    <location>
        <begin position="42"/>
        <end position="60"/>
    </location>
</feature>
<dbReference type="Gene3D" id="1.10.287.950">
    <property type="entry name" value="Methyl-accepting chemotaxis protein"/>
    <property type="match status" value="1"/>
</dbReference>
<dbReference type="Pfam" id="PF00015">
    <property type="entry name" value="MCPsignal"/>
    <property type="match status" value="1"/>
</dbReference>
<sequence>MSDLSQIVKEDLRRKNGLVFRILLINSILSVVSLAALKSLPVFLIGTLGCVLMQAAFWYLHFRSKHEKAHVYAPYVPIGGYMLVTLLIAVAKPDMTNLLASFIILILSMLYMQRTYILTGAGCALVLTLFILFGQGPSLGITLETAISYLYLFLLASVMLLFFPKLTGNMMQDITRASSSLAGITEQMKEQKDFILRQTQQISGEVGAIAAASGSNHTEFRSMGQAFQEITAGSKEQAAAGMEMMNHIQETGDRLNRMISSVSDLKADASVAEETSMQGGEIVHTLEQVIGDFLTFTRELTANMNELNAKIRETTGFNQDIREIAEQTNLLSLNASIEAARAGEHGRGFAVVASEIRKLSDSAAQSADRISRNLADLSNQSNVTLETVHSIAEQVKTSSESTGQTREAFQRILGSIETLKERTLSLDEAIGFVQASNRSTADLTTGFVAICDQTAATMKEMSASIEGLIELNHKSVEELAEVGRRISEMVHEDPENGNPST</sequence>
<evidence type="ECO:0000313" key="5">
    <source>
        <dbReference type="EMBL" id="WNQ12336.1"/>
    </source>
</evidence>
<accession>A0AA96LEN0</accession>
<dbReference type="PANTHER" id="PTHR32089:SF112">
    <property type="entry name" value="LYSOZYME-LIKE PROTEIN-RELATED"/>
    <property type="match status" value="1"/>
</dbReference>
<dbReference type="RefSeq" id="WP_315606113.1">
    <property type="nucleotide sequence ID" value="NZ_CP130318.1"/>
</dbReference>
<reference evidence="5 6" key="1">
    <citation type="submission" date="2022-02" db="EMBL/GenBank/DDBJ databases">
        <title>Paenibacillus sp. MBLB1776 Whole Genome Shotgun Sequencing.</title>
        <authorList>
            <person name="Hwang C.Y."/>
            <person name="Cho E.-S."/>
            <person name="Seo M.-J."/>
        </authorList>
    </citation>
    <scope>NUCLEOTIDE SEQUENCE [LARGE SCALE GENOMIC DNA]</scope>
    <source>
        <strain evidence="5 6">MBLB1776</strain>
    </source>
</reference>
<name>A0AA96LEN0_9BACL</name>
<proteinExistence type="predicted"/>
<dbReference type="KEGG" id="paun:MJA45_04620"/>
<feature type="transmembrane region" description="Helical" evidence="3">
    <location>
        <begin position="18"/>
        <end position="36"/>
    </location>
</feature>
<dbReference type="PROSITE" id="PS50111">
    <property type="entry name" value="CHEMOTAXIS_TRANSDUC_2"/>
    <property type="match status" value="1"/>
</dbReference>
<dbReference type="PANTHER" id="PTHR32089">
    <property type="entry name" value="METHYL-ACCEPTING CHEMOTAXIS PROTEIN MCPB"/>
    <property type="match status" value="1"/>
</dbReference>
<evidence type="ECO:0000259" key="4">
    <source>
        <dbReference type="PROSITE" id="PS50111"/>
    </source>
</evidence>
<keyword evidence="3" id="KW-1133">Transmembrane helix</keyword>
<dbReference type="InterPro" id="IPR004089">
    <property type="entry name" value="MCPsignal_dom"/>
</dbReference>
<evidence type="ECO:0000256" key="2">
    <source>
        <dbReference type="PROSITE-ProRule" id="PRU00284"/>
    </source>
</evidence>
<feature type="transmembrane region" description="Helical" evidence="3">
    <location>
        <begin position="116"/>
        <end position="134"/>
    </location>
</feature>
<evidence type="ECO:0000256" key="1">
    <source>
        <dbReference type="ARBA" id="ARBA00023224"/>
    </source>
</evidence>
<keyword evidence="1 2" id="KW-0807">Transducer</keyword>
<dbReference type="AlphaFoldDB" id="A0AA96LEN0"/>
<dbReference type="SUPFAM" id="SSF58104">
    <property type="entry name" value="Methyl-accepting chemotaxis protein (MCP) signaling domain"/>
    <property type="match status" value="1"/>
</dbReference>
<keyword evidence="3" id="KW-0812">Transmembrane</keyword>
<organism evidence="5 6">
    <name type="scientific">Paenibacillus aurantius</name>
    <dbReference type="NCBI Taxonomy" id="2918900"/>
    <lineage>
        <taxon>Bacteria</taxon>
        <taxon>Bacillati</taxon>
        <taxon>Bacillota</taxon>
        <taxon>Bacilli</taxon>
        <taxon>Bacillales</taxon>
        <taxon>Paenibacillaceae</taxon>
        <taxon>Paenibacillus</taxon>
    </lineage>
</organism>
<evidence type="ECO:0000256" key="3">
    <source>
        <dbReference type="SAM" id="Phobius"/>
    </source>
</evidence>
<dbReference type="Proteomes" id="UP001305702">
    <property type="component" value="Chromosome"/>
</dbReference>
<dbReference type="GO" id="GO:0007165">
    <property type="term" value="P:signal transduction"/>
    <property type="evidence" value="ECO:0007669"/>
    <property type="project" value="UniProtKB-KW"/>
</dbReference>
<dbReference type="SMART" id="SM00283">
    <property type="entry name" value="MA"/>
    <property type="match status" value="1"/>
</dbReference>
<feature type="transmembrane region" description="Helical" evidence="3">
    <location>
        <begin position="146"/>
        <end position="163"/>
    </location>
</feature>
<keyword evidence="6" id="KW-1185">Reference proteome</keyword>
<dbReference type="GO" id="GO:0016020">
    <property type="term" value="C:membrane"/>
    <property type="evidence" value="ECO:0007669"/>
    <property type="project" value="InterPro"/>
</dbReference>